<dbReference type="Proteomes" id="UP000027170">
    <property type="component" value="Unassembled WGS sequence"/>
</dbReference>
<organism evidence="1 2">
    <name type="scientific">Snodgrassella communis</name>
    <dbReference type="NCBI Taxonomy" id="2946699"/>
    <lineage>
        <taxon>Bacteria</taxon>
        <taxon>Pseudomonadati</taxon>
        <taxon>Pseudomonadota</taxon>
        <taxon>Betaproteobacteria</taxon>
        <taxon>Neisseriales</taxon>
        <taxon>Neisseriaceae</taxon>
        <taxon>Snodgrassella</taxon>
    </lineage>
</organism>
<proteinExistence type="predicted"/>
<accession>A0A836MNT8</accession>
<gene>
    <name evidence="1" type="ORF">SALWKB29_1741</name>
</gene>
<name>A0A836MNT8_9NEIS</name>
<protein>
    <submittedName>
        <fullName evidence="1">Uncharacterized protein</fullName>
    </submittedName>
</protein>
<evidence type="ECO:0000313" key="1">
    <source>
        <dbReference type="EMBL" id="KDN14251.1"/>
    </source>
</evidence>
<evidence type="ECO:0000313" key="2">
    <source>
        <dbReference type="Proteomes" id="UP000027170"/>
    </source>
</evidence>
<comment type="caution">
    <text evidence="1">The sequence shown here is derived from an EMBL/GenBank/DDBJ whole genome shotgun (WGS) entry which is preliminary data.</text>
</comment>
<sequence length="52" mass="5757">MVLAVMTILNNNYLTSLGVSDSAEYRKESFSLAGAGFSFNGSIQCHNREKRE</sequence>
<reference evidence="1 2" key="1">
    <citation type="submission" date="2014-03" db="EMBL/GenBank/DDBJ databases">
        <title>The genomes of two eusocial bee gut symbionts.</title>
        <authorList>
            <person name="Kwong W.K."/>
            <person name="Engel P."/>
            <person name="Koch H."/>
            <person name="Moran N.A."/>
        </authorList>
    </citation>
    <scope>NUCLEOTIDE SEQUENCE [LARGE SCALE GENOMIC DNA]</scope>
    <source>
        <strain evidence="2">wkB29</strain>
    </source>
</reference>
<keyword evidence="2" id="KW-1185">Reference proteome</keyword>
<dbReference type="EMBL" id="JFZV01000009">
    <property type="protein sequence ID" value="KDN14251.1"/>
    <property type="molecule type" value="Genomic_DNA"/>
</dbReference>
<dbReference type="AlphaFoldDB" id="A0A836MNT8"/>